<proteinExistence type="predicted"/>
<dbReference type="Proteomes" id="UP000235786">
    <property type="component" value="Unassembled WGS sequence"/>
</dbReference>
<feature type="region of interest" description="Disordered" evidence="1">
    <location>
        <begin position="30"/>
        <end position="50"/>
    </location>
</feature>
<evidence type="ECO:0000256" key="1">
    <source>
        <dbReference type="SAM" id="MobiDB-lite"/>
    </source>
</evidence>
<evidence type="ECO:0000313" key="3">
    <source>
        <dbReference type="EMBL" id="PMD36831.1"/>
    </source>
</evidence>
<feature type="transmembrane region" description="Helical" evidence="2">
    <location>
        <begin position="56"/>
        <end position="79"/>
    </location>
</feature>
<reference evidence="3 4" key="1">
    <citation type="submission" date="2016-04" db="EMBL/GenBank/DDBJ databases">
        <title>A degradative enzymes factory behind the ericoid mycorrhizal symbiosis.</title>
        <authorList>
            <consortium name="DOE Joint Genome Institute"/>
            <person name="Martino E."/>
            <person name="Morin E."/>
            <person name="Grelet G."/>
            <person name="Kuo A."/>
            <person name="Kohler A."/>
            <person name="Daghino S."/>
            <person name="Barry K."/>
            <person name="Choi C."/>
            <person name="Cichocki N."/>
            <person name="Clum A."/>
            <person name="Copeland A."/>
            <person name="Hainaut M."/>
            <person name="Haridas S."/>
            <person name="Labutti K."/>
            <person name="Lindquist E."/>
            <person name="Lipzen A."/>
            <person name="Khouja H.-R."/>
            <person name="Murat C."/>
            <person name="Ohm R."/>
            <person name="Olson A."/>
            <person name="Spatafora J."/>
            <person name="Veneault-Fourrey C."/>
            <person name="Henrissat B."/>
            <person name="Grigoriev I."/>
            <person name="Martin F."/>
            <person name="Perotto S."/>
        </authorList>
    </citation>
    <scope>NUCLEOTIDE SEQUENCE [LARGE SCALE GENOMIC DNA]</scope>
    <source>
        <strain evidence="3 4">F</strain>
    </source>
</reference>
<name>A0A2J6RE88_HYAVF</name>
<sequence>MADHKNEENQVNLVAIPLLSVSERASLPQAASVRRPLSRDSPTTSSSSPWTRTGTIAMLTLIISTLIVAAAICFLYFLWYGTPDNLTWRLIVMSNRVSPTITLTSTVLRTAIALQGGVCLSMLAAIALEKSAIPLPSVGSVSLMRAGGDKGLIPVLTNFVWPLFRWGPRLGLEQLILPTVLLVLTTMTVSQFISTALVSDVAIRPLPSYNKTVSIAYDISYDPKTGESNYTGVAAKSPWEASLPALWPMFAEYSDAPFVQDNVSDTGRSLRAFLPLGAQERQQLRNYTGKSFVFDSRVTCQQPIFTGLASEADTGYTYVGGLVAPTMSTPRLDAPGAVPFAHYSFPDVWEIYELYESGLWSGTANGGAVKRQPQESLIPRNFSGGLVSEFREFPPSPGQNKSGAAFLLSYLESRVPITPGPEFVSQFIGYDGDGDSNTTYYATLCYTSLDFADRWINAYGDVNRTEPAFTWLAGNGSSDGYGNYNITAVATQLDTGYGSLPLPSPEKRDILRIQGPVNWSAPQSDQPSNDGPSDVPIVRSWPPALPWLTSHLHIYNPDTDNTDGMVQLGNYTVSLGVGGSYGYGSDFDLQAPEISTDAWLGALFSYLLETRSSSVALQGVITSLVGIDYYSYLSQFDKTDNVSMVSFVNTNTPGGEFGQRRTATPPGLTTVTVLSVVHTVLVTIVAVRFWSQTTSSRLGDTWQAIAQVALSDIGTLKKILRAAAPEAEDVQQEVEEELEENSKLVSCVYLDEDRNRLKLRVK</sequence>
<keyword evidence="2" id="KW-0472">Membrane</keyword>
<protein>
    <submittedName>
        <fullName evidence="3">Uncharacterized protein</fullName>
    </submittedName>
</protein>
<keyword evidence="2" id="KW-0812">Transmembrane</keyword>
<keyword evidence="2" id="KW-1133">Transmembrane helix</keyword>
<organism evidence="3 4">
    <name type="scientific">Hyaloscypha variabilis (strain UAMH 11265 / GT02V1 / F)</name>
    <name type="common">Meliniomyces variabilis</name>
    <dbReference type="NCBI Taxonomy" id="1149755"/>
    <lineage>
        <taxon>Eukaryota</taxon>
        <taxon>Fungi</taxon>
        <taxon>Dikarya</taxon>
        <taxon>Ascomycota</taxon>
        <taxon>Pezizomycotina</taxon>
        <taxon>Leotiomycetes</taxon>
        <taxon>Helotiales</taxon>
        <taxon>Hyaloscyphaceae</taxon>
        <taxon>Hyaloscypha</taxon>
        <taxon>Hyaloscypha variabilis</taxon>
    </lineage>
</organism>
<gene>
    <name evidence="3" type="ORF">L207DRAFT_90498</name>
</gene>
<feature type="compositionally biased region" description="Low complexity" evidence="1">
    <location>
        <begin position="39"/>
        <end position="50"/>
    </location>
</feature>
<dbReference type="OrthoDB" id="3591358at2759"/>
<dbReference type="EMBL" id="KZ613950">
    <property type="protein sequence ID" value="PMD36831.1"/>
    <property type="molecule type" value="Genomic_DNA"/>
</dbReference>
<accession>A0A2J6RE88</accession>
<evidence type="ECO:0000256" key="2">
    <source>
        <dbReference type="SAM" id="Phobius"/>
    </source>
</evidence>
<dbReference type="AlphaFoldDB" id="A0A2J6RE88"/>
<evidence type="ECO:0000313" key="4">
    <source>
        <dbReference type="Proteomes" id="UP000235786"/>
    </source>
</evidence>
<keyword evidence="4" id="KW-1185">Reference proteome</keyword>